<dbReference type="RefSeq" id="WP_100064086.1">
    <property type="nucleotide sequence ID" value="NZ_NUSQ01000125.1"/>
</dbReference>
<protein>
    <submittedName>
        <fullName evidence="2">Glycosyl transferase</fullName>
    </submittedName>
</protein>
<dbReference type="AlphaFoldDB" id="A0A2B5X802"/>
<dbReference type="Pfam" id="PF00534">
    <property type="entry name" value="Glycos_transf_1"/>
    <property type="match status" value="1"/>
</dbReference>
<evidence type="ECO:0000259" key="1">
    <source>
        <dbReference type="PROSITE" id="PS50206"/>
    </source>
</evidence>
<name>A0A2B5X802_9BACI</name>
<dbReference type="PANTHER" id="PTHR12526">
    <property type="entry name" value="GLYCOSYLTRANSFERASE"/>
    <property type="match status" value="1"/>
</dbReference>
<reference evidence="2 3" key="1">
    <citation type="submission" date="2017-09" db="EMBL/GenBank/DDBJ databases">
        <title>Large-scale bioinformatics analysis of Bacillus genomes uncovers conserved roles of natural products in bacterial physiology.</title>
        <authorList>
            <consortium name="Agbiome Team Llc"/>
            <person name="Bleich R.M."/>
            <person name="Grubbs K.J."/>
            <person name="Santa Maria K.C."/>
            <person name="Allen S.E."/>
            <person name="Farag S."/>
            <person name="Shank E.A."/>
            <person name="Bowers A."/>
        </authorList>
    </citation>
    <scope>NUCLEOTIDE SEQUENCE [LARGE SCALE GENOMIC DNA]</scope>
    <source>
        <strain evidence="2 3">AFS044250</strain>
    </source>
</reference>
<accession>A0A2B5X802</accession>
<organism evidence="2 3">
    <name type="scientific">Bacillus toyonensis</name>
    <dbReference type="NCBI Taxonomy" id="155322"/>
    <lineage>
        <taxon>Bacteria</taxon>
        <taxon>Bacillati</taxon>
        <taxon>Bacillota</taxon>
        <taxon>Bacilli</taxon>
        <taxon>Bacillales</taxon>
        <taxon>Bacillaceae</taxon>
        <taxon>Bacillus</taxon>
        <taxon>Bacillus cereus group</taxon>
    </lineage>
</organism>
<dbReference type="PANTHER" id="PTHR12526:SF630">
    <property type="entry name" value="GLYCOSYLTRANSFERASE"/>
    <property type="match status" value="1"/>
</dbReference>
<feature type="domain" description="Rhodanese" evidence="1">
    <location>
        <begin position="245"/>
        <end position="279"/>
    </location>
</feature>
<dbReference type="SUPFAM" id="SSF53756">
    <property type="entry name" value="UDP-Glycosyltransferase/glycogen phosphorylase"/>
    <property type="match status" value="1"/>
</dbReference>
<dbReference type="InterPro" id="IPR001296">
    <property type="entry name" value="Glyco_trans_1"/>
</dbReference>
<gene>
    <name evidence="2" type="ORF">COF40_23215</name>
</gene>
<dbReference type="Proteomes" id="UP000225997">
    <property type="component" value="Unassembled WGS sequence"/>
</dbReference>
<evidence type="ECO:0000313" key="3">
    <source>
        <dbReference type="Proteomes" id="UP000225997"/>
    </source>
</evidence>
<keyword evidence="2" id="KW-0808">Transferase</keyword>
<sequence>MKNILIASFDMEIGGVERSLISLLENFDYENYAVDLMLYRHKGDFMGLVTNKVNLLEEIPQYTTFRKSISRIFKERQYSIGIGRILSRVNADVIGRIKKITEPGYYQMQLMWKYALPFLPKEEKEYDVAISYLWPHYFIAEKIKARKKIAWIHTDYSNIELDVKMDVKMWKEFNYIVAVSEECRNSFLKKYGELEDKVVVIENLTSPNFIKRMSKENIENPMVHDKRFKIITVARLSYAKGIDYAVKALKILRDKGYDNIAWYVVGYGGDEAKIKDLIKNLRLEEDFVLLGKQTNPYPYIQEADLYVQPSRYEGKAITVGEAQILSKPVMITNYTTAKSQVKDGIDGYIVELSAKGIADGIERLYADSAIRKELSDNCSRKNYSNIYELNKLYRII</sequence>
<dbReference type="InterPro" id="IPR001763">
    <property type="entry name" value="Rhodanese-like_dom"/>
</dbReference>
<comment type="caution">
    <text evidence="2">The sequence shown here is derived from an EMBL/GenBank/DDBJ whole genome shotgun (WGS) entry which is preliminary data.</text>
</comment>
<dbReference type="GO" id="GO:0016757">
    <property type="term" value="F:glycosyltransferase activity"/>
    <property type="evidence" value="ECO:0007669"/>
    <property type="project" value="InterPro"/>
</dbReference>
<proteinExistence type="predicted"/>
<dbReference type="EMBL" id="NUSQ01000125">
    <property type="protein sequence ID" value="PHD65137.1"/>
    <property type="molecule type" value="Genomic_DNA"/>
</dbReference>
<dbReference type="Gene3D" id="3.40.50.2000">
    <property type="entry name" value="Glycogen Phosphorylase B"/>
    <property type="match status" value="2"/>
</dbReference>
<dbReference type="PROSITE" id="PS50206">
    <property type="entry name" value="RHODANESE_3"/>
    <property type="match status" value="1"/>
</dbReference>
<evidence type="ECO:0000313" key="2">
    <source>
        <dbReference type="EMBL" id="PHD65137.1"/>
    </source>
</evidence>
<dbReference type="CDD" id="cd03811">
    <property type="entry name" value="GT4_GT28_WabH-like"/>
    <property type="match status" value="1"/>
</dbReference>